<dbReference type="GO" id="GO:0016887">
    <property type="term" value="F:ATP hydrolysis activity"/>
    <property type="evidence" value="ECO:0007669"/>
    <property type="project" value="InterPro"/>
</dbReference>
<dbReference type="InterPro" id="IPR001482">
    <property type="entry name" value="T2SS/T4SS_dom"/>
</dbReference>
<comment type="similarity">
    <text evidence="1">Belongs to the GSP E family.</text>
</comment>
<dbReference type="SUPFAM" id="SSF52540">
    <property type="entry name" value="P-loop containing nucleoside triphosphate hydrolases"/>
    <property type="match status" value="1"/>
</dbReference>
<sequence>MTLDTLLDEVLKLDASDLYLKVDSIPCVRIDGQVQPLPEAKLTSKDLEGFARGLIGEDRWPIFMRSCEFNMAYASSGGGRFRVNIYLQRGGIAIVCRRVKLEIPSIEELGLPPQLGDLSLLPRGLVVITGPTGSGKSTTLAAMLEHRNQTQGGHIITIEDPIEFVYTDKQSIVSQREVGLDTLNFENALKNALRQAPDVISIGEIRDLETAETALIMAETGHLVLATLHASNTYQSLERLISMFTAEREKQLLFILSLNLRAILSQRLIPVKDDTGRVVATELLLNTPRVKDLIRDNKFSEIKEILKSGAEDGVHSFDQSIGTLYEKGVISEENALLFVDSQSEFRMKLKGFKGILRQT</sequence>
<dbReference type="AlphaFoldDB" id="A0A1J5ISK4"/>
<reference evidence="3 4" key="1">
    <citation type="journal article" date="2016" name="Environ. Microbiol.">
        <title>Genomic resolution of a cold subsurface aquifer community provides metabolic insights for novel microbes adapted to high CO concentrations.</title>
        <authorList>
            <person name="Probst A.J."/>
            <person name="Castelle C.J."/>
            <person name="Singh A."/>
            <person name="Brown C.T."/>
            <person name="Anantharaman K."/>
            <person name="Sharon I."/>
            <person name="Hug L.A."/>
            <person name="Burstein D."/>
            <person name="Emerson J.B."/>
            <person name="Thomas B.C."/>
            <person name="Banfield J.F."/>
        </authorList>
    </citation>
    <scope>NUCLEOTIDE SEQUENCE [LARGE SCALE GENOMIC DNA]</scope>
    <source>
        <strain evidence="3">CG2_30_54_11</strain>
    </source>
</reference>
<dbReference type="CDD" id="cd01131">
    <property type="entry name" value="PilT"/>
    <property type="match status" value="1"/>
</dbReference>
<evidence type="ECO:0000313" key="3">
    <source>
        <dbReference type="EMBL" id="OIP96143.1"/>
    </source>
</evidence>
<dbReference type="Gene3D" id="3.30.450.90">
    <property type="match status" value="1"/>
</dbReference>
<evidence type="ECO:0000259" key="2">
    <source>
        <dbReference type="SMART" id="SM00382"/>
    </source>
</evidence>
<gene>
    <name evidence="3" type="ORF">AUK40_05270</name>
</gene>
<evidence type="ECO:0000256" key="1">
    <source>
        <dbReference type="ARBA" id="ARBA00006611"/>
    </source>
</evidence>
<dbReference type="InterPro" id="IPR003593">
    <property type="entry name" value="AAA+_ATPase"/>
</dbReference>
<organism evidence="3 4">
    <name type="scientific">Candidatus Wirthbacteria bacterium CG2_30_54_11</name>
    <dbReference type="NCBI Taxonomy" id="1817892"/>
    <lineage>
        <taxon>Bacteria</taxon>
        <taxon>Candidatus Wirthbacteria</taxon>
    </lineage>
</organism>
<dbReference type="Pfam" id="PF00437">
    <property type="entry name" value="T2SSE"/>
    <property type="match status" value="1"/>
</dbReference>
<dbReference type="PANTHER" id="PTHR30486:SF12">
    <property type="entry name" value="TYPE IV PILUS ATPASE PILU"/>
    <property type="match status" value="1"/>
</dbReference>
<dbReference type="PANTHER" id="PTHR30486">
    <property type="entry name" value="TWITCHING MOTILITY PROTEIN PILT"/>
    <property type="match status" value="1"/>
</dbReference>
<evidence type="ECO:0000313" key="4">
    <source>
        <dbReference type="Proteomes" id="UP000183245"/>
    </source>
</evidence>
<feature type="domain" description="AAA+ ATPase" evidence="2">
    <location>
        <begin position="122"/>
        <end position="274"/>
    </location>
</feature>
<dbReference type="InterPro" id="IPR050921">
    <property type="entry name" value="T4SS_GSP_E_ATPase"/>
</dbReference>
<dbReference type="InterPro" id="IPR027417">
    <property type="entry name" value="P-loop_NTPase"/>
</dbReference>
<dbReference type="EMBL" id="MNZT01000093">
    <property type="protein sequence ID" value="OIP96143.1"/>
    <property type="molecule type" value="Genomic_DNA"/>
</dbReference>
<dbReference type="Gene3D" id="3.40.50.300">
    <property type="entry name" value="P-loop containing nucleotide triphosphate hydrolases"/>
    <property type="match status" value="1"/>
</dbReference>
<protein>
    <recommendedName>
        <fullName evidence="2">AAA+ ATPase domain-containing protein</fullName>
    </recommendedName>
</protein>
<accession>A0A1J5ISK4</accession>
<name>A0A1J5ISK4_9BACT</name>
<dbReference type="GO" id="GO:0005524">
    <property type="term" value="F:ATP binding"/>
    <property type="evidence" value="ECO:0007669"/>
    <property type="project" value="InterPro"/>
</dbReference>
<dbReference type="Proteomes" id="UP000183245">
    <property type="component" value="Unassembled WGS sequence"/>
</dbReference>
<dbReference type="InterPro" id="IPR006321">
    <property type="entry name" value="PilT/PilU"/>
</dbReference>
<dbReference type="STRING" id="1817892.AUK40_05270"/>
<comment type="caution">
    <text evidence="3">The sequence shown here is derived from an EMBL/GenBank/DDBJ whole genome shotgun (WGS) entry which is preliminary data.</text>
</comment>
<dbReference type="SMART" id="SM00382">
    <property type="entry name" value="AAA"/>
    <property type="match status" value="1"/>
</dbReference>
<proteinExistence type="inferred from homology"/>
<dbReference type="NCBIfam" id="TIGR01420">
    <property type="entry name" value="pilT_fam"/>
    <property type="match status" value="1"/>
</dbReference>